<protein>
    <submittedName>
        <fullName evidence="2">DUF3656 domain-containing protein</fullName>
    </submittedName>
</protein>
<reference evidence="2" key="1">
    <citation type="journal article" date="2021" name="PeerJ">
        <title>Extensive microbial diversity within the chicken gut microbiome revealed by metagenomics and culture.</title>
        <authorList>
            <person name="Gilroy R."/>
            <person name="Ravi A."/>
            <person name="Getino M."/>
            <person name="Pursley I."/>
            <person name="Horton D.L."/>
            <person name="Alikhan N.F."/>
            <person name="Baker D."/>
            <person name="Gharbi K."/>
            <person name="Hall N."/>
            <person name="Watson M."/>
            <person name="Adriaenssens E.M."/>
            <person name="Foster-Nyarko E."/>
            <person name="Jarju S."/>
            <person name="Secka A."/>
            <person name="Antonio M."/>
            <person name="Oren A."/>
            <person name="Chaudhuri R.R."/>
            <person name="La Ragione R."/>
            <person name="Hildebrand F."/>
            <person name="Pallen M.J."/>
        </authorList>
    </citation>
    <scope>NUCLEOTIDE SEQUENCE</scope>
    <source>
        <strain evidence="2">ChiBcolR8-3208</strain>
    </source>
</reference>
<gene>
    <name evidence="2" type="ORF">H9942_02180</name>
</gene>
<feature type="domain" description="Peptidase U32 collagenase" evidence="1">
    <location>
        <begin position="322"/>
        <end position="412"/>
    </location>
</feature>
<proteinExistence type="predicted"/>
<dbReference type="InterPro" id="IPR001539">
    <property type="entry name" value="Peptidase_U32"/>
</dbReference>
<evidence type="ECO:0000313" key="2">
    <source>
        <dbReference type="EMBL" id="HJB36860.1"/>
    </source>
</evidence>
<name>A0A9D2RZA7_9FIRM</name>
<dbReference type="PANTHER" id="PTHR30217:SF10">
    <property type="entry name" value="23S RRNA 5-HYDROXYCYTIDINE C2501 SYNTHASE"/>
    <property type="match status" value="1"/>
</dbReference>
<dbReference type="InterPro" id="IPR020988">
    <property type="entry name" value="Pept_U32_collagenase"/>
</dbReference>
<dbReference type="Pfam" id="PF01136">
    <property type="entry name" value="Peptidase_U32"/>
    <property type="match status" value="2"/>
</dbReference>
<sequence length="688" mass="75247">MKEQYFEVLAPAGGPEPLRAAVYAGADAVYLGGPAFGARANAQNFSREQLAEAVRFCHARGVRVHVTVNTLLKEKELPQALEFVEYLCTLPVDAVLVQDMGLFSLLRQRAPQLPLHASTQMSLHTPAGVKLLWDLGAERAVLSREMSLEEIEEVHQACPIQLESFVHGALCMSVSGQCLFSALLGGRSGNRGLCAQPCRLPFAAPGGTGHDLSLKDLSFVREIGQLKQAGVCSAKIEGRMKRPEYVAAAVSACRRAADGEEVPQALLDQLEAVFSRSGFTQGYLTGERGRAMFGVRRKEDVTQATEKVFASLRGLYRGENQRVSVFLDLKVQGEALLLTARDGEGRRAVSTAPLGEGLSLLPQERCVQQLQKTGGTPFRAESVQVPQAGVPCGVSTLNALRREALDTLLRLREQREPIPFQRMPLSFSAHSSRQGELPLRAQFRLVSQVCPQAKRCREIVLPLETPLAQLERLREQGHPSVFLDIPRALFGEENRTVRKMEQCVQAGFDQFLCGNLGAVALARQLGAGVHGSFGLNIYNTASLEFFRTLGLSTAELSLELTAREVSQLGDSLPRGLMVYGRQPMMLVRNCPLANSPKGCLHCKEPGCLTDRKRKEFPVVCRGGKNIEVLNSVPLWLCDLGRELAPVDFGVARFTVENSVECGDILDACFQGNPPGFDYTRGLFHRGVE</sequence>
<dbReference type="AlphaFoldDB" id="A0A9D2RZA7"/>
<dbReference type="EMBL" id="DWXZ01000036">
    <property type="protein sequence ID" value="HJB36860.1"/>
    <property type="molecule type" value="Genomic_DNA"/>
</dbReference>
<organism evidence="2 3">
    <name type="scientific">Candidatus Acutalibacter ornithocaccae</name>
    <dbReference type="NCBI Taxonomy" id="2838416"/>
    <lineage>
        <taxon>Bacteria</taxon>
        <taxon>Bacillati</taxon>
        <taxon>Bacillota</taxon>
        <taxon>Clostridia</taxon>
        <taxon>Eubacteriales</taxon>
        <taxon>Acutalibacteraceae</taxon>
        <taxon>Acutalibacter</taxon>
    </lineage>
</organism>
<dbReference type="Pfam" id="PF12392">
    <property type="entry name" value="DUF3656"/>
    <property type="match status" value="1"/>
</dbReference>
<evidence type="ECO:0000259" key="1">
    <source>
        <dbReference type="Pfam" id="PF12392"/>
    </source>
</evidence>
<dbReference type="InterPro" id="IPR051454">
    <property type="entry name" value="RNA/ubiquinone_mod_enzymes"/>
</dbReference>
<evidence type="ECO:0000313" key="3">
    <source>
        <dbReference type="Proteomes" id="UP000824214"/>
    </source>
</evidence>
<reference evidence="2" key="2">
    <citation type="submission" date="2021-04" db="EMBL/GenBank/DDBJ databases">
        <authorList>
            <person name="Gilroy R."/>
        </authorList>
    </citation>
    <scope>NUCLEOTIDE SEQUENCE</scope>
    <source>
        <strain evidence="2">ChiBcolR8-3208</strain>
    </source>
</reference>
<dbReference type="PANTHER" id="PTHR30217">
    <property type="entry name" value="PEPTIDASE U32 FAMILY"/>
    <property type="match status" value="1"/>
</dbReference>
<comment type="caution">
    <text evidence="2">The sequence shown here is derived from an EMBL/GenBank/DDBJ whole genome shotgun (WGS) entry which is preliminary data.</text>
</comment>
<dbReference type="Proteomes" id="UP000824214">
    <property type="component" value="Unassembled WGS sequence"/>
</dbReference>
<accession>A0A9D2RZA7</accession>